<dbReference type="EMBL" id="MU006438">
    <property type="protein sequence ID" value="KAF2844004.1"/>
    <property type="molecule type" value="Genomic_DNA"/>
</dbReference>
<proteinExistence type="predicted"/>
<evidence type="ECO:0000313" key="2">
    <source>
        <dbReference type="Proteomes" id="UP000799423"/>
    </source>
</evidence>
<dbReference type="AlphaFoldDB" id="A0A6A7AMW3"/>
<accession>A0A6A7AMW3</accession>
<keyword evidence="2" id="KW-1185">Reference proteome</keyword>
<protein>
    <submittedName>
        <fullName evidence="1">Uncharacterized protein</fullName>
    </submittedName>
</protein>
<reference evidence="1" key="1">
    <citation type="submission" date="2020-01" db="EMBL/GenBank/DDBJ databases">
        <authorList>
            <consortium name="DOE Joint Genome Institute"/>
            <person name="Haridas S."/>
            <person name="Albert R."/>
            <person name="Binder M."/>
            <person name="Bloem J."/>
            <person name="Labutti K."/>
            <person name="Salamov A."/>
            <person name="Andreopoulos B."/>
            <person name="Baker S.E."/>
            <person name="Barry K."/>
            <person name="Bills G."/>
            <person name="Bluhm B.H."/>
            <person name="Cannon C."/>
            <person name="Castanera R."/>
            <person name="Culley D.E."/>
            <person name="Daum C."/>
            <person name="Ezra D."/>
            <person name="Gonzalez J.B."/>
            <person name="Henrissat B."/>
            <person name="Kuo A."/>
            <person name="Liang C."/>
            <person name="Lipzen A."/>
            <person name="Lutzoni F."/>
            <person name="Magnuson J."/>
            <person name="Mondo S."/>
            <person name="Nolan M."/>
            <person name="Ohm R."/>
            <person name="Pangilinan J."/>
            <person name="Park H.-J."/>
            <person name="Ramirez L."/>
            <person name="Alfaro M."/>
            <person name="Sun H."/>
            <person name="Tritt A."/>
            <person name="Yoshinaga Y."/>
            <person name="Zwiers L.-H."/>
            <person name="Turgeon B.G."/>
            <person name="Goodwin S.B."/>
            <person name="Spatafora J.W."/>
            <person name="Crous P.W."/>
            <person name="Grigoriev I.V."/>
        </authorList>
    </citation>
    <scope>NUCLEOTIDE SEQUENCE</scope>
    <source>
        <strain evidence="1">IPT5</strain>
    </source>
</reference>
<sequence>PLDVVMFKPLSSAYLNQILAFIERTQGLTSISKRDFFPLFLTAWEASLRNKQSSRPLRRLAYRPSILTCQPGSPAPITPYWKGCYSYTSRHQIYRSQSTARRTADLVV</sequence>
<name>A0A6A7AMW3_9PLEO</name>
<dbReference type="OrthoDB" id="3795213at2759"/>
<evidence type="ECO:0000313" key="1">
    <source>
        <dbReference type="EMBL" id="KAF2844004.1"/>
    </source>
</evidence>
<feature type="non-terminal residue" evidence="1">
    <location>
        <position position="1"/>
    </location>
</feature>
<gene>
    <name evidence="1" type="ORF">T440DRAFT_410991</name>
</gene>
<organism evidence="1 2">
    <name type="scientific">Plenodomus tracheiphilus IPT5</name>
    <dbReference type="NCBI Taxonomy" id="1408161"/>
    <lineage>
        <taxon>Eukaryota</taxon>
        <taxon>Fungi</taxon>
        <taxon>Dikarya</taxon>
        <taxon>Ascomycota</taxon>
        <taxon>Pezizomycotina</taxon>
        <taxon>Dothideomycetes</taxon>
        <taxon>Pleosporomycetidae</taxon>
        <taxon>Pleosporales</taxon>
        <taxon>Pleosporineae</taxon>
        <taxon>Leptosphaeriaceae</taxon>
        <taxon>Plenodomus</taxon>
    </lineage>
</organism>
<dbReference type="Proteomes" id="UP000799423">
    <property type="component" value="Unassembled WGS sequence"/>
</dbReference>